<gene>
    <name evidence="1" type="ORF">DC041_0012916</name>
</gene>
<name>A0A430Q667_SCHBO</name>
<keyword evidence="2" id="KW-1185">Reference proteome</keyword>
<comment type="caution">
    <text evidence="1">The sequence shown here is derived from an EMBL/GenBank/DDBJ whole genome shotgun (WGS) entry which is preliminary data.</text>
</comment>
<protein>
    <submittedName>
        <fullName evidence="1">Uncharacterized protein</fullName>
    </submittedName>
</protein>
<dbReference type="Proteomes" id="UP000290809">
    <property type="component" value="Unassembled WGS sequence"/>
</dbReference>
<reference evidence="1 2" key="1">
    <citation type="journal article" date="2019" name="PLoS Pathog.">
        <title>Genome sequence of the bovine parasite Schistosoma bovis Tanzania.</title>
        <authorList>
            <person name="Oey H."/>
            <person name="Zakrzewski M."/>
            <person name="Gobert G."/>
            <person name="Gravermann K."/>
            <person name="Stoye J."/>
            <person name="Jones M."/>
            <person name="Mcmanus D."/>
            <person name="Krause L."/>
        </authorList>
    </citation>
    <scope>NUCLEOTIDE SEQUENCE [LARGE SCALE GENOMIC DNA]</scope>
    <source>
        <strain evidence="1 2">TAN1997</strain>
    </source>
</reference>
<organism evidence="1 2">
    <name type="scientific">Schistosoma bovis</name>
    <name type="common">Blood fluke</name>
    <dbReference type="NCBI Taxonomy" id="6184"/>
    <lineage>
        <taxon>Eukaryota</taxon>
        <taxon>Metazoa</taxon>
        <taxon>Spiralia</taxon>
        <taxon>Lophotrochozoa</taxon>
        <taxon>Platyhelminthes</taxon>
        <taxon>Trematoda</taxon>
        <taxon>Digenea</taxon>
        <taxon>Strigeidida</taxon>
        <taxon>Schistosomatoidea</taxon>
        <taxon>Schistosomatidae</taxon>
        <taxon>Schistosoma</taxon>
    </lineage>
</organism>
<dbReference type="AlphaFoldDB" id="A0A430Q667"/>
<dbReference type="EMBL" id="QMKO01002548">
    <property type="protein sequence ID" value="RTG83192.1"/>
    <property type="molecule type" value="Genomic_DNA"/>
</dbReference>
<sequence length="196" mass="22040">MADDVLHAYDGVIIGLHRQGPHSHFKLFFFGRSLNTPYETVFETTVKRQQIELPFENFKSYLRGTPQPVSTFSEVSNISCIGVKAHECTNQSGSGAGDETQLVHPRKMTTNLTVAVLIFATPLMNTYNALEEHSLELIIIQHGELVNKPLFNFTDPEDKTVFEHWIEHLDTVEHGGRSKAILVPLNGQVNSIYGYN</sequence>
<evidence type="ECO:0000313" key="1">
    <source>
        <dbReference type="EMBL" id="RTG83192.1"/>
    </source>
</evidence>
<evidence type="ECO:0000313" key="2">
    <source>
        <dbReference type="Proteomes" id="UP000290809"/>
    </source>
</evidence>
<accession>A0A430Q667</accession>
<proteinExistence type="predicted"/>